<reference evidence="6" key="1">
    <citation type="submission" date="2023-05" db="EMBL/GenBank/DDBJ databases">
        <title>Colonisation of extended spectrum b-lactamase- and carbapenemase-producing bacteria on hospital surfaces from low- and middle-income countries.</title>
        <authorList>
            <person name="Nieto-Rosado M."/>
            <person name="Sands K."/>
            <person name="Iregbu K."/>
            <person name="Zahra R."/>
            <person name="Mazarati J.B."/>
            <person name="Mehtar S."/>
            <person name="Barnards-Group B."/>
            <person name="Walsh T.R."/>
        </authorList>
    </citation>
    <scope>NUCLEOTIDE SEQUENCE</scope>
    <source>
        <strain evidence="6">PP-E493</strain>
    </source>
</reference>
<evidence type="ECO:0000313" key="6">
    <source>
        <dbReference type="EMBL" id="MDV5392290.1"/>
    </source>
</evidence>
<feature type="coiled-coil region" evidence="2">
    <location>
        <begin position="61"/>
        <end position="109"/>
    </location>
</feature>
<keyword evidence="2" id="KW-0175">Coiled coil</keyword>
<feature type="region of interest" description="Disordered" evidence="3">
    <location>
        <begin position="1076"/>
        <end position="1117"/>
    </location>
</feature>
<dbReference type="Pfam" id="PF10145">
    <property type="entry name" value="PhageMin_Tail"/>
    <property type="match status" value="1"/>
</dbReference>
<feature type="compositionally biased region" description="Basic and acidic residues" evidence="3">
    <location>
        <begin position="1076"/>
        <end position="1088"/>
    </location>
</feature>
<dbReference type="AlphaFoldDB" id="A0AAE4TPM6"/>
<organism evidence="6 7">
    <name type="scientific">Shewanella xiamenensis</name>
    <dbReference type="NCBI Taxonomy" id="332186"/>
    <lineage>
        <taxon>Bacteria</taxon>
        <taxon>Pseudomonadati</taxon>
        <taxon>Pseudomonadota</taxon>
        <taxon>Gammaproteobacteria</taxon>
        <taxon>Alteromonadales</taxon>
        <taxon>Shewanellaceae</taxon>
        <taxon>Shewanella</taxon>
    </lineage>
</organism>
<dbReference type="PANTHER" id="PTHR37813">
    <property type="entry name" value="FELS-2 PROPHAGE PROTEIN"/>
    <property type="match status" value="1"/>
</dbReference>
<evidence type="ECO:0000256" key="4">
    <source>
        <dbReference type="SAM" id="Phobius"/>
    </source>
</evidence>
<proteinExistence type="predicted"/>
<keyword evidence="1" id="KW-1188">Viral release from host cell</keyword>
<keyword evidence="4" id="KW-0472">Membrane</keyword>
<keyword evidence="4" id="KW-0812">Transmembrane</keyword>
<evidence type="ECO:0000259" key="5">
    <source>
        <dbReference type="Pfam" id="PF10145"/>
    </source>
</evidence>
<comment type="caution">
    <text evidence="6">The sequence shown here is derived from an EMBL/GenBank/DDBJ whole genome shotgun (WGS) entry which is preliminary data.</text>
</comment>
<feature type="compositionally biased region" description="Polar residues" evidence="3">
    <location>
        <begin position="1106"/>
        <end position="1117"/>
    </location>
</feature>
<gene>
    <name evidence="6" type="ORF">QM089_19025</name>
</gene>
<evidence type="ECO:0000256" key="2">
    <source>
        <dbReference type="SAM" id="Coils"/>
    </source>
</evidence>
<dbReference type="EMBL" id="JASGOQ010000001">
    <property type="protein sequence ID" value="MDV5392290.1"/>
    <property type="molecule type" value="Genomic_DNA"/>
</dbReference>
<keyword evidence="4" id="KW-1133">Transmembrane helix</keyword>
<feature type="transmembrane region" description="Helical" evidence="4">
    <location>
        <begin position="538"/>
        <end position="566"/>
    </location>
</feature>
<accession>A0AAE4TPM6</accession>
<dbReference type="InterPro" id="IPR010090">
    <property type="entry name" value="Phage_tape_meas"/>
</dbReference>
<evidence type="ECO:0000256" key="1">
    <source>
        <dbReference type="ARBA" id="ARBA00022612"/>
    </source>
</evidence>
<dbReference type="RefSeq" id="WP_317520652.1">
    <property type="nucleotide sequence ID" value="NZ_JASGOQ010000001.1"/>
</dbReference>
<evidence type="ECO:0000256" key="3">
    <source>
        <dbReference type="SAM" id="MobiDB-lite"/>
    </source>
</evidence>
<feature type="transmembrane region" description="Helical" evidence="4">
    <location>
        <begin position="602"/>
        <end position="629"/>
    </location>
</feature>
<protein>
    <submittedName>
        <fullName evidence="6">Phage tail tape measure protein</fullName>
    </submittedName>
</protein>
<dbReference type="Proteomes" id="UP001187859">
    <property type="component" value="Unassembled WGS sequence"/>
</dbReference>
<feature type="domain" description="Phage tail tape measure protein" evidence="5">
    <location>
        <begin position="238"/>
        <end position="437"/>
    </location>
</feature>
<dbReference type="NCBIfam" id="TIGR01760">
    <property type="entry name" value="tape_meas_TP901"/>
    <property type="match status" value="1"/>
</dbReference>
<evidence type="ECO:0000313" key="7">
    <source>
        <dbReference type="Proteomes" id="UP001187859"/>
    </source>
</evidence>
<feature type="coiled-coil region" evidence="2">
    <location>
        <begin position="138"/>
        <end position="182"/>
    </location>
</feature>
<sequence>MNKLQISVLLATVDKITGPLKKMRQAGGITATQLKETQERVKQLNKQSAQIDGYRKISRSLGITSNELAKAQKEAQRLALEMKNSQAPAKALVKEYEQAQAAVVKLKTQQKNLTISQHRQREELRASGIDTRNLSKHQRTLTADLAKANRQLDEQKRRLQQVSNQQKKLNAAQDNYQKTKTLQGNLAGTGATVAATGAATLYAGAQFLTPGLDFTAAQSKVQALTRLDKNDPQLIALRKQARELGASTSFTANDVSQGQSFLAMAGFDAKSIKQAMPGMLDLAKANDTDLATTSDIASNILSGFGLAADQMDRLGDVLTATTTRANVNLVMLGETMKYVAPAARDLGVSVEEAAAMSGLLGNIGIQASQGGTVMRAMLNRLAGQTGPAAEAIEQLGLKTKDSAGNLRAIPDILADVVKATKGMGNADRAAILKTIFGEEAGTGVSELIKQQGDGAITAFTKVLRNSAGENARVAKTMADNAKGDIDTLKSAWEDVGIELFEGNNEGIRSFIQQITLVVNSIGNWMRLNPELTGTLFKAAAAMAIVATAGGTITLMLAGILGPLAMLKYSTSILGIKSLPLMGGALTKLGDAFKWVIGGLRALSLALVSTPIGWVILGITALVAAGYLLVTHWDTVKAWMAGFWQTITSLVDSGVIAVTNLFNGLPESVKAVLSEIWGAMKTVFSWSPIGLIVNNFDDIVSFFTGLPAKFSSLGEMTMDGLVKGITGKLDEVKETITNAASDAIGWFKDVLGIASPSKVFAVMGDQTMQGLTVGLNRSQQDPLNEVNKLSKQMAGTAFVLGISALPAAAMPNDITNLPSPAPIVQHREIVEQLSPAKLSQPENVVRQVRDEHSATALSAVPSANREIIEQLSPAKLSQPEDIVRQVRDEHSAAVLSAVPSANREIIEQLLPVKMSQPENVVRQVRDEHSATALSAVPSANREIIEQLSPVKLSQPEDAVRQVRDEHSMVALSAVPNANREIIEQLSPVKMSQPEDIVRQVRDEHSVAALSAVPSANREIIEQLSPARLSQPENIVRQVREQYLGTSLQVIPDQTRTIRDEYQSADYSVPDAIRLVKEGELPARKSKSDDLSPDDNSPTHSAAPERLSTFTPRQAPQPQTVHIDAGIHAPITVYATANMNAQDVAQLIAIEIEKRERAQQARLRSSLKDLN</sequence>
<dbReference type="PANTHER" id="PTHR37813:SF1">
    <property type="entry name" value="FELS-2 PROPHAGE PROTEIN"/>
    <property type="match status" value="1"/>
</dbReference>
<name>A0AAE4TPM6_9GAMM</name>